<proteinExistence type="inferred from homology"/>
<dbReference type="EMBL" id="NFZW01000011">
    <property type="protein sequence ID" value="RFA35714.1"/>
    <property type="molecule type" value="Genomic_DNA"/>
</dbReference>
<evidence type="ECO:0000256" key="2">
    <source>
        <dbReference type="ARBA" id="ARBA00022525"/>
    </source>
</evidence>
<evidence type="ECO:0000313" key="8">
    <source>
        <dbReference type="EMBL" id="RFA35714.1"/>
    </source>
</evidence>
<keyword evidence="9" id="KW-1185">Reference proteome</keyword>
<dbReference type="InterPro" id="IPR001029">
    <property type="entry name" value="Flagellin_N"/>
</dbReference>
<dbReference type="InterPro" id="IPR042187">
    <property type="entry name" value="Flagellin_C_sub2"/>
</dbReference>
<dbReference type="PANTHER" id="PTHR42792">
    <property type="entry name" value="FLAGELLIN"/>
    <property type="match status" value="1"/>
</dbReference>
<reference evidence="9" key="1">
    <citation type="submission" date="2017-05" db="EMBL/GenBank/DDBJ databases">
        <authorList>
            <person name="Sharma S."/>
            <person name="Sidhu C."/>
            <person name="Pinnaka A.K."/>
        </authorList>
    </citation>
    <scope>NUCLEOTIDE SEQUENCE [LARGE SCALE GENOMIC DNA]</scope>
    <source>
        <strain evidence="9">AK93</strain>
    </source>
</reference>
<feature type="domain" description="Flagellin C-terminal" evidence="7">
    <location>
        <begin position="188"/>
        <end position="272"/>
    </location>
</feature>
<gene>
    <name evidence="8" type="ORF">CAL65_12350</name>
</gene>
<evidence type="ECO:0000256" key="4">
    <source>
        <dbReference type="RuleBase" id="RU362073"/>
    </source>
</evidence>
<dbReference type="Gene3D" id="1.20.1330.10">
    <property type="entry name" value="f41 fragment of flagellin, N-terminal domain"/>
    <property type="match status" value="1"/>
</dbReference>
<keyword evidence="2 4" id="KW-0964">Secreted</keyword>
<evidence type="ECO:0000259" key="7">
    <source>
        <dbReference type="Pfam" id="PF00700"/>
    </source>
</evidence>
<keyword evidence="3 4" id="KW-0975">Bacterial flagellum</keyword>
<dbReference type="PRINTS" id="PR00207">
    <property type="entry name" value="FLAGELLIN"/>
</dbReference>
<dbReference type="InterPro" id="IPR001492">
    <property type="entry name" value="Flagellin"/>
</dbReference>
<dbReference type="Pfam" id="PF00700">
    <property type="entry name" value="Flagellin_C"/>
    <property type="match status" value="1"/>
</dbReference>
<dbReference type="InterPro" id="IPR046358">
    <property type="entry name" value="Flagellin_C"/>
</dbReference>
<dbReference type="RefSeq" id="WP_181919395.1">
    <property type="nucleotide sequence ID" value="NZ_NFZV01000011.1"/>
</dbReference>
<evidence type="ECO:0000313" key="9">
    <source>
        <dbReference type="Proteomes" id="UP000256763"/>
    </source>
</evidence>
<dbReference type="GO" id="GO:0009288">
    <property type="term" value="C:bacterial-type flagellum"/>
    <property type="evidence" value="ECO:0007669"/>
    <property type="project" value="UniProtKB-SubCell"/>
</dbReference>
<dbReference type="GO" id="GO:0005198">
    <property type="term" value="F:structural molecule activity"/>
    <property type="evidence" value="ECO:0007669"/>
    <property type="project" value="UniProtKB-UniRule"/>
</dbReference>
<evidence type="ECO:0000256" key="5">
    <source>
        <dbReference type="SAM" id="Coils"/>
    </source>
</evidence>
<evidence type="ECO:0000256" key="1">
    <source>
        <dbReference type="ARBA" id="ARBA00005709"/>
    </source>
</evidence>
<sequence length="273" mass="28960">MSVINTNIMSINAQRNLAGTQGGLQTAMERLSSGLRINSAKDDAAGLAIGKIMESQVNVINQGIRNANDGISMIQTAEGALEEVHVMLQRMEQLAMQAANDTLGEDERDLIKLEIDELVDEISAIADRTTFGGGDSLLNGDMTDGIIIQVGQGTGDQIELDFSTNVSDLPGLDAMAVDNNANAVAAMGTIREAINQVSEIRAEFGAAQNRLEHNVANLRVTAENLEAAKSQIMDADFAQETANLTRAQVLQQAGTAMLAQANVAPQNVLSLLQ</sequence>
<dbReference type="SUPFAM" id="SSF64518">
    <property type="entry name" value="Phase 1 flagellin"/>
    <property type="match status" value="1"/>
</dbReference>
<dbReference type="AlphaFoldDB" id="A0A3E0WRV8"/>
<dbReference type="Gene3D" id="6.10.10.10">
    <property type="entry name" value="Flagellar export chaperone, C-terminal domain"/>
    <property type="match status" value="1"/>
</dbReference>
<evidence type="ECO:0000259" key="6">
    <source>
        <dbReference type="Pfam" id="PF00669"/>
    </source>
</evidence>
<dbReference type="Proteomes" id="UP000256763">
    <property type="component" value="Unassembled WGS sequence"/>
</dbReference>
<keyword evidence="5" id="KW-0175">Coiled coil</keyword>
<accession>A0A3E0WRV8</accession>
<feature type="domain" description="Flagellin N-terminal" evidence="6">
    <location>
        <begin position="4"/>
        <end position="141"/>
    </location>
</feature>
<evidence type="ECO:0000256" key="3">
    <source>
        <dbReference type="ARBA" id="ARBA00023143"/>
    </source>
</evidence>
<comment type="subcellular location">
    <subcellularLocation>
        <location evidence="4">Secreted</location>
    </subcellularLocation>
    <subcellularLocation>
        <location evidence="4">Bacterial flagellum</location>
    </subcellularLocation>
</comment>
<organism evidence="8 9">
    <name type="scientific">Alkalilimnicola ehrlichii</name>
    <dbReference type="NCBI Taxonomy" id="351052"/>
    <lineage>
        <taxon>Bacteria</taxon>
        <taxon>Pseudomonadati</taxon>
        <taxon>Pseudomonadota</taxon>
        <taxon>Gammaproteobacteria</taxon>
        <taxon>Chromatiales</taxon>
        <taxon>Ectothiorhodospiraceae</taxon>
        <taxon>Alkalilimnicola</taxon>
    </lineage>
</organism>
<protein>
    <recommendedName>
        <fullName evidence="4">Flagellin</fullName>
    </recommendedName>
</protein>
<dbReference type="Pfam" id="PF00669">
    <property type="entry name" value="Flagellin_N"/>
    <property type="match status" value="1"/>
</dbReference>
<feature type="coiled-coil region" evidence="5">
    <location>
        <begin position="190"/>
        <end position="235"/>
    </location>
</feature>
<comment type="similarity">
    <text evidence="1 4">Belongs to the bacterial flagellin family.</text>
</comment>
<dbReference type="PANTHER" id="PTHR42792:SF2">
    <property type="entry name" value="FLAGELLIN"/>
    <property type="match status" value="1"/>
</dbReference>
<dbReference type="GO" id="GO:0005576">
    <property type="term" value="C:extracellular region"/>
    <property type="evidence" value="ECO:0007669"/>
    <property type="project" value="UniProtKB-SubCell"/>
</dbReference>
<comment type="caution">
    <text evidence="8">The sequence shown here is derived from an EMBL/GenBank/DDBJ whole genome shotgun (WGS) entry which is preliminary data.</text>
</comment>
<name>A0A3E0WRV8_9GAMM</name>
<comment type="function">
    <text evidence="4">Flagellin is the subunit protein which polymerizes to form the filaments of bacterial flagella.</text>
</comment>